<dbReference type="AlphaFoldDB" id="A0A345Y8P5"/>
<protein>
    <submittedName>
        <fullName evidence="1">Uncharacterized protein</fullName>
    </submittedName>
</protein>
<accession>A0A345Y8P5</accession>
<dbReference type="EMBL" id="CP031337">
    <property type="protein sequence ID" value="AXK40297.1"/>
    <property type="molecule type" value="Genomic_DNA"/>
</dbReference>
<organism evidence="1 2">
    <name type="scientific">Crenobacter cavernae</name>
    <dbReference type="NCBI Taxonomy" id="2290923"/>
    <lineage>
        <taxon>Bacteria</taxon>
        <taxon>Pseudomonadati</taxon>
        <taxon>Pseudomonadota</taxon>
        <taxon>Betaproteobacteria</taxon>
        <taxon>Neisseriales</taxon>
        <taxon>Neisseriaceae</taxon>
        <taxon>Crenobacter</taxon>
    </lineage>
</organism>
<dbReference type="OrthoDB" id="8607433at2"/>
<dbReference type="Proteomes" id="UP000254537">
    <property type="component" value="Chromosome"/>
</dbReference>
<name>A0A345Y8P5_9NEIS</name>
<dbReference type="KEGG" id="ccah:DWG20_13120"/>
<proteinExistence type="predicted"/>
<dbReference type="InterPro" id="IPR001387">
    <property type="entry name" value="Cro/C1-type_HTH"/>
</dbReference>
<dbReference type="CDD" id="cd00093">
    <property type="entry name" value="HTH_XRE"/>
    <property type="match status" value="1"/>
</dbReference>
<dbReference type="RefSeq" id="WP_115434225.1">
    <property type="nucleotide sequence ID" value="NZ_CP031337.1"/>
</dbReference>
<gene>
    <name evidence="1" type="ORF">DWG20_13120</name>
</gene>
<reference evidence="1 2" key="1">
    <citation type="submission" date="2018-07" db="EMBL/GenBank/DDBJ databases">
        <title>Crenobacter cavernae sp. nov., isolated from a karst cave.</title>
        <authorList>
            <person name="Zhu H."/>
        </authorList>
    </citation>
    <scope>NUCLEOTIDE SEQUENCE [LARGE SCALE GENOMIC DNA]</scope>
    <source>
        <strain evidence="1 2">K1W11S-77</strain>
    </source>
</reference>
<evidence type="ECO:0000313" key="1">
    <source>
        <dbReference type="EMBL" id="AXK40297.1"/>
    </source>
</evidence>
<evidence type="ECO:0000313" key="2">
    <source>
        <dbReference type="Proteomes" id="UP000254537"/>
    </source>
</evidence>
<sequence length="149" mass="16399">MKQSVEYLEEALTKLGKKSDRQAAIKLKLSPQAMSGYKNGERVMDDFACVMVAEVLGVNPLEVIAAANIDREKSEERREFWADFRKRLGGTLGLAGLMTVMSILVGSPTPAFASSPKKINELGGSPIFAKTFIMSNKIKTKPNKHHECI</sequence>